<organism evidence="2">
    <name type="scientific">Serpula lacrymans var. lacrymans (strain S7.3)</name>
    <name type="common">Dry rot fungus</name>
    <dbReference type="NCBI Taxonomy" id="936435"/>
    <lineage>
        <taxon>Eukaryota</taxon>
        <taxon>Fungi</taxon>
        <taxon>Dikarya</taxon>
        <taxon>Basidiomycota</taxon>
        <taxon>Agaricomycotina</taxon>
        <taxon>Agaricomycetes</taxon>
        <taxon>Agaricomycetidae</taxon>
        <taxon>Boletales</taxon>
        <taxon>Coniophorineae</taxon>
        <taxon>Serpulaceae</taxon>
        <taxon>Serpula</taxon>
    </lineage>
</organism>
<protein>
    <submittedName>
        <fullName evidence="1">Uncharacterized protein</fullName>
    </submittedName>
</protein>
<dbReference type="HOGENOM" id="CLU_1511471_0_0_1"/>
<evidence type="ECO:0000313" key="1">
    <source>
        <dbReference type="EMBL" id="EGO01417.1"/>
    </source>
</evidence>
<name>F8PPJ8_SERL3</name>
<dbReference type="Proteomes" id="UP000008063">
    <property type="component" value="Unassembled WGS sequence"/>
</dbReference>
<dbReference type="EMBL" id="GL945477">
    <property type="protein sequence ID" value="EGO01417.1"/>
    <property type="molecule type" value="Genomic_DNA"/>
</dbReference>
<gene>
    <name evidence="1" type="ORF">SERLA73DRAFT_158744</name>
</gene>
<keyword evidence="2" id="KW-1185">Reference proteome</keyword>
<proteinExistence type="predicted"/>
<dbReference type="AlphaFoldDB" id="F8PPJ8"/>
<sequence>MNVLLKKKKLEPPVHHLVQIRQFHGLTNGLVVLDHLIKRGRERSSSNLEQSTDWRRKRIGSGDIRNGGGANKMRRRRVEVTNKWIRMGTQKRLSASGDVKICQNAKTRKVPDGKAKIGLRALVTWLILTESTNFCSGGMVFGKHREVMIPRAIHQNMSVAQSARILAIIANKQNHSQQ</sequence>
<evidence type="ECO:0000313" key="2">
    <source>
        <dbReference type="Proteomes" id="UP000008063"/>
    </source>
</evidence>
<accession>F8PPJ8</accession>
<reference evidence="2" key="1">
    <citation type="journal article" date="2011" name="Science">
        <title>The plant cell wall-decomposing machinery underlies the functional diversity of forest fungi.</title>
        <authorList>
            <person name="Eastwood D.C."/>
            <person name="Floudas D."/>
            <person name="Binder M."/>
            <person name="Majcherczyk A."/>
            <person name="Schneider P."/>
            <person name="Aerts A."/>
            <person name="Asiegbu F.O."/>
            <person name="Baker S.E."/>
            <person name="Barry K."/>
            <person name="Bendiksby M."/>
            <person name="Blumentritt M."/>
            <person name="Coutinho P.M."/>
            <person name="Cullen D."/>
            <person name="de Vries R.P."/>
            <person name="Gathman A."/>
            <person name="Goodell B."/>
            <person name="Henrissat B."/>
            <person name="Ihrmark K."/>
            <person name="Kauserud H."/>
            <person name="Kohler A."/>
            <person name="LaButti K."/>
            <person name="Lapidus A."/>
            <person name="Lavin J.L."/>
            <person name="Lee Y.-H."/>
            <person name="Lindquist E."/>
            <person name="Lilly W."/>
            <person name="Lucas S."/>
            <person name="Morin E."/>
            <person name="Murat C."/>
            <person name="Oguiza J.A."/>
            <person name="Park J."/>
            <person name="Pisabarro A.G."/>
            <person name="Riley R."/>
            <person name="Rosling A."/>
            <person name="Salamov A."/>
            <person name="Schmidt O."/>
            <person name="Schmutz J."/>
            <person name="Skrede I."/>
            <person name="Stenlid J."/>
            <person name="Wiebenga A."/>
            <person name="Xie X."/>
            <person name="Kuees U."/>
            <person name="Hibbett D.S."/>
            <person name="Hoffmeister D."/>
            <person name="Hoegberg N."/>
            <person name="Martin F."/>
            <person name="Grigoriev I.V."/>
            <person name="Watkinson S.C."/>
        </authorList>
    </citation>
    <scope>NUCLEOTIDE SEQUENCE [LARGE SCALE GENOMIC DNA]</scope>
    <source>
        <strain evidence="2">strain S7.3</strain>
    </source>
</reference>
<dbReference type="InParanoid" id="F8PPJ8"/>